<sequence>MSVSLEALAMAGADHLEWGIDIKKWENRDDELPPLHLLADDEEGFQRYINRGIPLSVSKRNNFDFGEDILFKYWRILLERLGQCLRLIC</sequence>
<dbReference type="EMBL" id="BPVZ01000063">
    <property type="protein sequence ID" value="GKV23430.1"/>
    <property type="molecule type" value="Genomic_DNA"/>
</dbReference>
<organism evidence="1 2">
    <name type="scientific">Rubroshorea leprosula</name>
    <dbReference type="NCBI Taxonomy" id="152421"/>
    <lineage>
        <taxon>Eukaryota</taxon>
        <taxon>Viridiplantae</taxon>
        <taxon>Streptophyta</taxon>
        <taxon>Embryophyta</taxon>
        <taxon>Tracheophyta</taxon>
        <taxon>Spermatophyta</taxon>
        <taxon>Magnoliopsida</taxon>
        <taxon>eudicotyledons</taxon>
        <taxon>Gunneridae</taxon>
        <taxon>Pentapetalae</taxon>
        <taxon>rosids</taxon>
        <taxon>malvids</taxon>
        <taxon>Malvales</taxon>
        <taxon>Dipterocarpaceae</taxon>
        <taxon>Rubroshorea</taxon>
    </lineage>
</organism>
<name>A0AAV5KFR1_9ROSI</name>
<gene>
    <name evidence="1" type="ORF">SLEP1_g33159</name>
</gene>
<dbReference type="Proteomes" id="UP001054252">
    <property type="component" value="Unassembled WGS sequence"/>
</dbReference>
<reference evidence="1 2" key="1">
    <citation type="journal article" date="2021" name="Commun. Biol.">
        <title>The genome of Shorea leprosula (Dipterocarpaceae) highlights the ecological relevance of drought in aseasonal tropical rainforests.</title>
        <authorList>
            <person name="Ng K.K.S."/>
            <person name="Kobayashi M.J."/>
            <person name="Fawcett J.A."/>
            <person name="Hatakeyama M."/>
            <person name="Paape T."/>
            <person name="Ng C.H."/>
            <person name="Ang C.C."/>
            <person name="Tnah L.H."/>
            <person name="Lee C.T."/>
            <person name="Nishiyama T."/>
            <person name="Sese J."/>
            <person name="O'Brien M.J."/>
            <person name="Copetti D."/>
            <person name="Mohd Noor M.I."/>
            <person name="Ong R.C."/>
            <person name="Putra M."/>
            <person name="Sireger I.Z."/>
            <person name="Indrioko S."/>
            <person name="Kosugi Y."/>
            <person name="Izuno A."/>
            <person name="Isagi Y."/>
            <person name="Lee S.L."/>
            <person name="Shimizu K.K."/>
        </authorList>
    </citation>
    <scope>NUCLEOTIDE SEQUENCE [LARGE SCALE GENOMIC DNA]</scope>
    <source>
        <strain evidence="1">214</strain>
    </source>
</reference>
<comment type="caution">
    <text evidence="1">The sequence shown here is derived from an EMBL/GenBank/DDBJ whole genome shotgun (WGS) entry which is preliminary data.</text>
</comment>
<evidence type="ECO:0000313" key="1">
    <source>
        <dbReference type="EMBL" id="GKV23430.1"/>
    </source>
</evidence>
<protein>
    <submittedName>
        <fullName evidence="1">Uncharacterized protein</fullName>
    </submittedName>
</protein>
<accession>A0AAV5KFR1</accession>
<dbReference type="AlphaFoldDB" id="A0AAV5KFR1"/>
<evidence type="ECO:0000313" key="2">
    <source>
        <dbReference type="Proteomes" id="UP001054252"/>
    </source>
</evidence>
<proteinExistence type="predicted"/>
<keyword evidence="2" id="KW-1185">Reference proteome</keyword>